<dbReference type="InterPro" id="IPR050224">
    <property type="entry name" value="TALE_homeobox"/>
</dbReference>
<accession>A0A5A8CGA1</accession>
<proteinExistence type="predicted"/>
<dbReference type="EMBL" id="VLTN01000023">
    <property type="protein sequence ID" value="KAA0152083.1"/>
    <property type="molecule type" value="Genomic_DNA"/>
</dbReference>
<evidence type="ECO:0000256" key="4">
    <source>
        <dbReference type="PROSITE-ProRule" id="PRU00108"/>
    </source>
</evidence>
<keyword evidence="1 4" id="KW-0238">DNA-binding</keyword>
<dbReference type="SUPFAM" id="SSF46689">
    <property type="entry name" value="Homeodomain-like"/>
    <property type="match status" value="1"/>
</dbReference>
<dbReference type="GO" id="GO:0003677">
    <property type="term" value="F:DNA binding"/>
    <property type="evidence" value="ECO:0007669"/>
    <property type="project" value="UniProtKB-UniRule"/>
</dbReference>
<dbReference type="PANTHER" id="PTHR11850">
    <property type="entry name" value="HOMEOBOX PROTEIN TRANSCRIPTION FACTORS"/>
    <property type="match status" value="1"/>
</dbReference>
<dbReference type="AlphaFoldDB" id="A0A5A8CGA1"/>
<keyword evidence="8" id="KW-1185">Reference proteome</keyword>
<evidence type="ECO:0000256" key="5">
    <source>
        <dbReference type="SAM" id="MobiDB-lite"/>
    </source>
</evidence>
<keyword evidence="2 4" id="KW-0371">Homeobox</keyword>
<comment type="caution">
    <text evidence="7">The sequence shown here is derived from an EMBL/GenBank/DDBJ whole genome shotgun (WGS) entry which is preliminary data.</text>
</comment>
<dbReference type="GO" id="GO:0005634">
    <property type="term" value="C:nucleus"/>
    <property type="evidence" value="ECO:0007669"/>
    <property type="project" value="UniProtKB-SubCell"/>
</dbReference>
<evidence type="ECO:0000256" key="1">
    <source>
        <dbReference type="ARBA" id="ARBA00023125"/>
    </source>
</evidence>
<dbReference type="InterPro" id="IPR009057">
    <property type="entry name" value="Homeodomain-like_sf"/>
</dbReference>
<reference evidence="7 8" key="1">
    <citation type="submission" date="2019-07" db="EMBL/GenBank/DDBJ databases">
        <title>Genomes of Cafeteria roenbergensis.</title>
        <authorList>
            <person name="Fischer M.G."/>
            <person name="Hackl T."/>
            <person name="Roman M."/>
        </authorList>
    </citation>
    <scope>NUCLEOTIDE SEQUENCE [LARGE SCALE GENOMIC DNA]</scope>
    <source>
        <strain evidence="7 8">BVI</strain>
    </source>
</reference>
<dbReference type="SMART" id="SM00389">
    <property type="entry name" value="HOX"/>
    <property type="match status" value="1"/>
</dbReference>
<organism evidence="7 8">
    <name type="scientific">Cafeteria roenbergensis</name>
    <name type="common">Marine flagellate</name>
    <dbReference type="NCBI Taxonomy" id="33653"/>
    <lineage>
        <taxon>Eukaryota</taxon>
        <taxon>Sar</taxon>
        <taxon>Stramenopiles</taxon>
        <taxon>Bigyra</taxon>
        <taxon>Opalozoa</taxon>
        <taxon>Bicosoecida</taxon>
        <taxon>Cafeteriaceae</taxon>
        <taxon>Cafeteria</taxon>
    </lineage>
</organism>
<name>A0A5A8CGA1_CAFRO</name>
<dbReference type="Pfam" id="PF05920">
    <property type="entry name" value="Homeobox_KN"/>
    <property type="match status" value="1"/>
</dbReference>
<feature type="compositionally biased region" description="Low complexity" evidence="5">
    <location>
        <begin position="241"/>
        <end position="265"/>
    </location>
</feature>
<protein>
    <recommendedName>
        <fullName evidence="6">Homeobox domain-containing protein</fullName>
    </recommendedName>
</protein>
<evidence type="ECO:0000313" key="7">
    <source>
        <dbReference type="EMBL" id="KAA0152083.1"/>
    </source>
</evidence>
<evidence type="ECO:0000256" key="3">
    <source>
        <dbReference type="ARBA" id="ARBA00023242"/>
    </source>
</evidence>
<gene>
    <name evidence="7" type="ORF">FNF29_04197</name>
</gene>
<sequence length="415" mass="42645">MASESGPEEDSGVVAVFQGGVAQTGQCTFIAELNTTKPVHLGVANDLWDAIELFVAGLRHCQSMLRGDNTVTMDSVTRSLEDTVAHGGLQRAVEASLALQARAHKQAAHHRGPGGPTAAFTDPFGASRRPAFSRPAVAASFGGAMASYSLANASGAEEGGWGSTPGHGALASDGMGLPALDGMHSDLSDGGGGPLGVGLGSLSLGAPARHDDAGNSAAVALATLASSGRRKRASDLSASDAAGALSDGTTTHAASASASGRGSAGADDDDDDDGDADDDDGDADDDDDDDDDHDGATPAARGGGPGAAHRLDPSTGRSVVCFGVPEGYMDVQNYDEKTSGRLPADTTKALKQWMVDHWSSPYPQEAEKATMAGESGMTLQQVSNWFRNERKRIWLPLKRRAEQLLAPELAERKRA</sequence>
<comment type="subcellular location">
    <subcellularLocation>
        <location evidence="4">Nucleus</location>
    </subcellularLocation>
</comment>
<keyword evidence="3 4" id="KW-0539">Nucleus</keyword>
<dbReference type="Gene3D" id="1.10.10.60">
    <property type="entry name" value="Homeodomain-like"/>
    <property type="match status" value="1"/>
</dbReference>
<feature type="compositionally biased region" description="Acidic residues" evidence="5">
    <location>
        <begin position="266"/>
        <end position="293"/>
    </location>
</feature>
<evidence type="ECO:0000313" key="8">
    <source>
        <dbReference type="Proteomes" id="UP000323011"/>
    </source>
</evidence>
<dbReference type="CDD" id="cd00086">
    <property type="entry name" value="homeodomain"/>
    <property type="match status" value="1"/>
</dbReference>
<dbReference type="InterPro" id="IPR008422">
    <property type="entry name" value="KN_HD"/>
</dbReference>
<evidence type="ECO:0000259" key="6">
    <source>
        <dbReference type="PROSITE" id="PS50071"/>
    </source>
</evidence>
<dbReference type="PROSITE" id="PS50071">
    <property type="entry name" value="HOMEOBOX_2"/>
    <property type="match status" value="1"/>
</dbReference>
<feature type="DNA-binding region" description="Homeobox" evidence="4">
    <location>
        <begin position="335"/>
        <end position="397"/>
    </location>
</feature>
<dbReference type="GO" id="GO:0006355">
    <property type="term" value="P:regulation of DNA-templated transcription"/>
    <property type="evidence" value="ECO:0007669"/>
    <property type="project" value="InterPro"/>
</dbReference>
<feature type="domain" description="Homeobox" evidence="6">
    <location>
        <begin position="333"/>
        <end position="396"/>
    </location>
</feature>
<feature type="region of interest" description="Disordered" evidence="5">
    <location>
        <begin position="154"/>
        <end position="173"/>
    </location>
</feature>
<dbReference type="InterPro" id="IPR001356">
    <property type="entry name" value="HD"/>
</dbReference>
<dbReference type="Proteomes" id="UP000323011">
    <property type="component" value="Unassembled WGS sequence"/>
</dbReference>
<feature type="region of interest" description="Disordered" evidence="5">
    <location>
        <begin position="241"/>
        <end position="315"/>
    </location>
</feature>
<evidence type="ECO:0000256" key="2">
    <source>
        <dbReference type="ARBA" id="ARBA00023155"/>
    </source>
</evidence>